<evidence type="ECO:0000313" key="2">
    <source>
        <dbReference type="Proteomes" id="UP000248745"/>
    </source>
</evidence>
<protein>
    <recommendedName>
        <fullName evidence="3">Lipocalin-like domain-containing protein</fullName>
    </recommendedName>
</protein>
<dbReference type="Proteomes" id="UP000248745">
    <property type="component" value="Unassembled WGS sequence"/>
</dbReference>
<reference evidence="1 2" key="1">
    <citation type="submission" date="2018-06" db="EMBL/GenBank/DDBJ databases">
        <title>Mucibacter soli gen. nov., sp. nov., a new member of the family Chitinophagaceae producing mucin.</title>
        <authorList>
            <person name="Kim M.-K."/>
            <person name="Park S."/>
            <person name="Kim T.-S."/>
            <person name="Joung Y."/>
            <person name="Han J.-H."/>
            <person name="Kim S.B."/>
        </authorList>
    </citation>
    <scope>NUCLEOTIDE SEQUENCE [LARGE SCALE GENOMIC DNA]</scope>
    <source>
        <strain evidence="1 2">R1-15</strain>
    </source>
</reference>
<name>A0A2W2BEA6_9BACT</name>
<proteinExistence type="predicted"/>
<dbReference type="EMBL" id="QKTW01000003">
    <property type="protein sequence ID" value="PZF74599.1"/>
    <property type="molecule type" value="Genomic_DNA"/>
</dbReference>
<sequence length="136" mass="15416">MKKLILPVIGVVILLAACKKNGSDDITINKNKLYGRWSEVLDITHHKGSNVPDSTFFDPNQPFIWVYDSTHFVRIGYSQIPDTGLYTITGTTLNWFSGPGTNPFYKQNIDVLNDTMLVLHYSDTSSLQVISFFKRL</sequence>
<evidence type="ECO:0000313" key="1">
    <source>
        <dbReference type="EMBL" id="PZF74599.1"/>
    </source>
</evidence>
<dbReference type="RefSeq" id="WP_110997439.1">
    <property type="nucleotide sequence ID" value="NZ_QKTW01000003.1"/>
</dbReference>
<organism evidence="1 2">
    <name type="scientific">Taibaiella soli</name>
    <dbReference type="NCBI Taxonomy" id="1649169"/>
    <lineage>
        <taxon>Bacteria</taxon>
        <taxon>Pseudomonadati</taxon>
        <taxon>Bacteroidota</taxon>
        <taxon>Chitinophagia</taxon>
        <taxon>Chitinophagales</taxon>
        <taxon>Chitinophagaceae</taxon>
        <taxon>Taibaiella</taxon>
    </lineage>
</organism>
<evidence type="ECO:0008006" key="3">
    <source>
        <dbReference type="Google" id="ProtNLM"/>
    </source>
</evidence>
<comment type="caution">
    <text evidence="1">The sequence shown here is derived from an EMBL/GenBank/DDBJ whole genome shotgun (WGS) entry which is preliminary data.</text>
</comment>
<dbReference type="PROSITE" id="PS51257">
    <property type="entry name" value="PROKAR_LIPOPROTEIN"/>
    <property type="match status" value="1"/>
</dbReference>
<keyword evidence="2" id="KW-1185">Reference proteome</keyword>
<dbReference type="OrthoDB" id="882993at2"/>
<accession>A0A2W2BEA6</accession>
<dbReference type="AlphaFoldDB" id="A0A2W2BEA6"/>
<gene>
    <name evidence="1" type="ORF">DN068_03205</name>
</gene>